<keyword evidence="8" id="KW-1185">Reference proteome</keyword>
<feature type="transmembrane region" description="Helical" evidence="5">
    <location>
        <begin position="118"/>
        <end position="136"/>
    </location>
</feature>
<dbReference type="NCBIfam" id="TIGR03902">
    <property type="entry name" value="rhom_GG_sort"/>
    <property type="match status" value="1"/>
</dbReference>
<evidence type="ECO:0000313" key="8">
    <source>
        <dbReference type="Proteomes" id="UP000664293"/>
    </source>
</evidence>
<dbReference type="InterPro" id="IPR023826">
    <property type="entry name" value="Rhom-like_SP_proteobac"/>
</dbReference>
<evidence type="ECO:0000259" key="6">
    <source>
        <dbReference type="Pfam" id="PF01694"/>
    </source>
</evidence>
<accession>A0ABS3E1Y9</accession>
<feature type="transmembrane region" description="Helical" evidence="5">
    <location>
        <begin position="143"/>
        <end position="161"/>
    </location>
</feature>
<keyword evidence="3 5" id="KW-1133">Transmembrane helix</keyword>
<keyword evidence="7" id="KW-0378">Hydrolase</keyword>
<comment type="subcellular location">
    <subcellularLocation>
        <location evidence="1">Membrane</location>
        <topology evidence="1">Multi-pass membrane protein</topology>
    </subcellularLocation>
</comment>
<reference evidence="7 8" key="1">
    <citation type="submission" date="2020-12" db="EMBL/GenBank/DDBJ databases">
        <title>Oil enriched cultivation method for isolating marine PHA-producing bacteria.</title>
        <authorList>
            <person name="Zheng W."/>
            <person name="Yu S."/>
            <person name="Huang Y."/>
        </authorList>
    </citation>
    <scope>NUCLEOTIDE SEQUENCE [LARGE SCALE GENOMIC DNA]</scope>
    <source>
        <strain evidence="7 8">SN0-2</strain>
    </source>
</reference>
<gene>
    <name evidence="7" type="primary">rrtA</name>
    <name evidence="7" type="ORF">JF535_00425</name>
</gene>
<dbReference type="EMBL" id="JAEKJR010000001">
    <property type="protein sequence ID" value="MBN8429302.1"/>
    <property type="molecule type" value="Genomic_DNA"/>
</dbReference>
<sequence>MFEFDRAKLIASIGGPAILLLLCVLLQLAQSAYPDLFMYDRALLAGGQWWRLLSGHLVHTNSAHLLLNGVAIVAVWFVFGQSCLLGKRHPVVAYLELTVVLSLLISAGLWFWFPEVQVYYGLSGVLHGLFCFAAVSELFQRRWSGGLLLIGCFVKVGWELLAGPSAATASMIEADVAVSSHLLGTLFGTLIGVIVGVIVGVSTRRKKPE</sequence>
<evidence type="ECO:0000256" key="2">
    <source>
        <dbReference type="ARBA" id="ARBA00022692"/>
    </source>
</evidence>
<organism evidence="7 8">
    <name type="scientific">Microbulbifer salipaludis</name>
    <dbReference type="NCBI Taxonomy" id="187980"/>
    <lineage>
        <taxon>Bacteria</taxon>
        <taxon>Pseudomonadati</taxon>
        <taxon>Pseudomonadota</taxon>
        <taxon>Gammaproteobacteria</taxon>
        <taxon>Cellvibrionales</taxon>
        <taxon>Microbulbiferaceae</taxon>
        <taxon>Microbulbifer</taxon>
    </lineage>
</organism>
<feature type="transmembrane region" description="Helical" evidence="5">
    <location>
        <begin position="181"/>
        <end position="201"/>
    </location>
</feature>
<evidence type="ECO:0000256" key="3">
    <source>
        <dbReference type="ARBA" id="ARBA00022989"/>
    </source>
</evidence>
<keyword evidence="2 5" id="KW-0812">Transmembrane</keyword>
<dbReference type="RefSeq" id="WP_206997843.1">
    <property type="nucleotide sequence ID" value="NZ_JAEKJR010000001.1"/>
</dbReference>
<evidence type="ECO:0000256" key="1">
    <source>
        <dbReference type="ARBA" id="ARBA00004141"/>
    </source>
</evidence>
<dbReference type="InterPro" id="IPR035952">
    <property type="entry name" value="Rhomboid-like_sf"/>
</dbReference>
<dbReference type="Pfam" id="PF01694">
    <property type="entry name" value="Rhomboid"/>
    <property type="match status" value="1"/>
</dbReference>
<feature type="transmembrane region" description="Helical" evidence="5">
    <location>
        <begin position="62"/>
        <end position="79"/>
    </location>
</feature>
<comment type="caution">
    <text evidence="7">The sequence shown here is derived from an EMBL/GenBank/DDBJ whole genome shotgun (WGS) entry which is preliminary data.</text>
</comment>
<dbReference type="SUPFAM" id="SSF144091">
    <property type="entry name" value="Rhomboid-like"/>
    <property type="match status" value="1"/>
</dbReference>
<dbReference type="EC" id="3.4.21.-" evidence="7"/>
<keyword evidence="4 5" id="KW-0472">Membrane</keyword>
<evidence type="ECO:0000256" key="5">
    <source>
        <dbReference type="SAM" id="Phobius"/>
    </source>
</evidence>
<dbReference type="Proteomes" id="UP000664293">
    <property type="component" value="Unassembled WGS sequence"/>
</dbReference>
<proteinExistence type="predicted"/>
<dbReference type="GO" id="GO:0016787">
    <property type="term" value="F:hydrolase activity"/>
    <property type="evidence" value="ECO:0007669"/>
    <property type="project" value="UniProtKB-KW"/>
</dbReference>
<name>A0ABS3E1Y9_9GAMM</name>
<feature type="domain" description="Peptidase S54 rhomboid" evidence="6">
    <location>
        <begin position="47"/>
        <end position="195"/>
    </location>
</feature>
<dbReference type="Gene3D" id="1.20.1540.10">
    <property type="entry name" value="Rhomboid-like"/>
    <property type="match status" value="1"/>
</dbReference>
<protein>
    <submittedName>
        <fullName evidence="7">Rhombosortase</fullName>
        <ecNumber evidence="7">3.4.21.-</ecNumber>
    </submittedName>
</protein>
<evidence type="ECO:0000313" key="7">
    <source>
        <dbReference type="EMBL" id="MBN8429302.1"/>
    </source>
</evidence>
<dbReference type="InterPro" id="IPR022764">
    <property type="entry name" value="Peptidase_S54_rhomboid_dom"/>
</dbReference>
<feature type="transmembrane region" description="Helical" evidence="5">
    <location>
        <begin position="91"/>
        <end position="112"/>
    </location>
</feature>
<evidence type="ECO:0000256" key="4">
    <source>
        <dbReference type="ARBA" id="ARBA00023136"/>
    </source>
</evidence>